<keyword evidence="2" id="KW-1185">Reference proteome</keyword>
<organism evidence="1 2">
    <name type="scientific">Acaulospora morrowiae</name>
    <dbReference type="NCBI Taxonomy" id="94023"/>
    <lineage>
        <taxon>Eukaryota</taxon>
        <taxon>Fungi</taxon>
        <taxon>Fungi incertae sedis</taxon>
        <taxon>Mucoromycota</taxon>
        <taxon>Glomeromycotina</taxon>
        <taxon>Glomeromycetes</taxon>
        <taxon>Diversisporales</taxon>
        <taxon>Acaulosporaceae</taxon>
        <taxon>Acaulospora</taxon>
    </lineage>
</organism>
<proteinExistence type="predicted"/>
<accession>A0A9N9FB31</accession>
<dbReference type="EMBL" id="CAJVPV010002267">
    <property type="protein sequence ID" value="CAG8522312.1"/>
    <property type="molecule type" value="Genomic_DNA"/>
</dbReference>
<evidence type="ECO:0000313" key="1">
    <source>
        <dbReference type="EMBL" id="CAG8522312.1"/>
    </source>
</evidence>
<dbReference type="AlphaFoldDB" id="A0A9N9FB31"/>
<protein>
    <submittedName>
        <fullName evidence="1">13341_t:CDS:1</fullName>
    </submittedName>
</protein>
<dbReference type="Proteomes" id="UP000789342">
    <property type="component" value="Unassembled WGS sequence"/>
</dbReference>
<reference evidence="1" key="1">
    <citation type="submission" date="2021-06" db="EMBL/GenBank/DDBJ databases">
        <authorList>
            <person name="Kallberg Y."/>
            <person name="Tangrot J."/>
            <person name="Rosling A."/>
        </authorList>
    </citation>
    <scope>NUCLEOTIDE SEQUENCE</scope>
    <source>
        <strain evidence="1">CL551</strain>
    </source>
</reference>
<comment type="caution">
    <text evidence="1">The sequence shown here is derived from an EMBL/GenBank/DDBJ whole genome shotgun (WGS) entry which is preliminary data.</text>
</comment>
<sequence>MKPVLLKEEINRNLRLPVTNYGYTVPSLRRETGEFAVTRRREGPIPVVDNNVHTRDTNLWKNVKLRSLIDQVNVNVRKCLLKAARIYVANSVMHH</sequence>
<name>A0A9N9FB31_9GLOM</name>
<gene>
    <name evidence="1" type="ORF">AMORRO_LOCUS4268</name>
</gene>
<evidence type="ECO:0000313" key="2">
    <source>
        <dbReference type="Proteomes" id="UP000789342"/>
    </source>
</evidence>